<dbReference type="GeneID" id="102809922"/>
<dbReference type="PANTHER" id="PTHR15031:SF6">
    <property type="entry name" value="CARTILAGE INTERMEDIATE LAYER PROTEIN 1-LIKE ISOFORM X1"/>
    <property type="match status" value="1"/>
</dbReference>
<dbReference type="InterPro" id="IPR036084">
    <property type="entry name" value="Ser_inhib-like_sf"/>
</dbReference>
<keyword evidence="8" id="KW-1185">Reference proteome</keyword>
<feature type="domain" description="WxxW" evidence="7">
    <location>
        <begin position="473"/>
        <end position="559"/>
    </location>
</feature>
<dbReference type="Gene3D" id="2.10.25.10">
    <property type="entry name" value="Laminin"/>
    <property type="match status" value="1"/>
</dbReference>
<feature type="region of interest" description="Disordered" evidence="5">
    <location>
        <begin position="160"/>
        <end position="249"/>
    </location>
</feature>
<gene>
    <name evidence="9" type="primary">LOC102809922</name>
</gene>
<feature type="compositionally biased region" description="Low complexity" evidence="5">
    <location>
        <begin position="171"/>
        <end position="249"/>
    </location>
</feature>
<dbReference type="Pfam" id="PF01826">
    <property type="entry name" value="TIL"/>
    <property type="match status" value="1"/>
</dbReference>
<dbReference type="PANTHER" id="PTHR15031">
    <property type="entry name" value="CARTILAGE INTERMEDIATE LAYER PROTEIN CLIP"/>
    <property type="match status" value="1"/>
</dbReference>
<evidence type="ECO:0000256" key="5">
    <source>
        <dbReference type="SAM" id="MobiDB-lite"/>
    </source>
</evidence>
<evidence type="ECO:0000259" key="6">
    <source>
        <dbReference type="Pfam" id="PF01826"/>
    </source>
</evidence>
<organism evidence="8 9">
    <name type="scientific">Saccoglossus kowalevskii</name>
    <name type="common">Acorn worm</name>
    <dbReference type="NCBI Taxonomy" id="10224"/>
    <lineage>
        <taxon>Eukaryota</taxon>
        <taxon>Metazoa</taxon>
        <taxon>Hemichordata</taxon>
        <taxon>Enteropneusta</taxon>
        <taxon>Harrimaniidae</taxon>
        <taxon>Saccoglossus</taxon>
    </lineage>
</organism>
<feature type="domain" description="WxxW" evidence="7">
    <location>
        <begin position="953"/>
        <end position="1037"/>
    </location>
</feature>
<dbReference type="Pfam" id="PF13330">
    <property type="entry name" value="Mucin2_WxxW"/>
    <property type="match status" value="5"/>
</dbReference>
<keyword evidence="3" id="KW-0732">Signal</keyword>
<feature type="domain" description="WxxW" evidence="7">
    <location>
        <begin position="282"/>
        <end position="366"/>
    </location>
</feature>
<feature type="domain" description="TIL" evidence="6">
    <location>
        <begin position="3"/>
        <end position="60"/>
    </location>
</feature>
<proteinExistence type="predicted"/>
<evidence type="ECO:0000256" key="1">
    <source>
        <dbReference type="ARBA" id="ARBA00004613"/>
    </source>
</evidence>
<comment type="subcellular location">
    <subcellularLocation>
        <location evidence="1">Secreted</location>
    </subcellularLocation>
</comment>
<keyword evidence="4" id="KW-0325">Glycoprotein</keyword>
<dbReference type="SUPFAM" id="SSF57567">
    <property type="entry name" value="Serine protease inhibitors"/>
    <property type="match status" value="1"/>
</dbReference>
<sequence length="1057" mass="116815">MQCEGCGDYQPCTPACPRTCDNYYRYDQIRCDESCVEGCLCPDDEVYDPEHQRCIKQESCYCIKMGVNEYYDGQTIPECSDPCRTCYCFNHTLHWFGQPCTTAMTTLLTTTTAFMSSPAVITSEGIIATTMATIITATTGTVTPATSSETPILGPLNYTTKVELGTPPPTTTLEVLTPSTEVPSPFTEVSSPSTEVPSPSTEVPSPSTEVPSPSTEVPSPSTKVPSPSTEVPSPSTEVPSPSIEVSSPSTEVLTEIITSFTSEITTPPEVSSVTPACVDTGWTDWFDTDHPWNSTMPGDFEPINRLRHYHAFCETPTDIECRNAATHVPSQLTGQVVTCSLGRGLICSNFEQSGATCDNYEVRFYCGCPTTVQPTTITEATVTKGTPEEIKLKSTVMPPVNYTTGTPLPQVTTEVETEVSSVTSVTTLTSEGTTPPTATPETTELETVTVPSSTTVSPSTVVTIAPPKCETGWTDWFNVDNPYTNSAGDFDVIPRLRKHYQFCELSKLDDAECRGTVSHIPHTELGQVVHCSQNVGLVCSNEDQYNNDTCLDYEIRFYCDCAKTTVQPGTLASTEKPTWPTPEPFVVQPAVCTETGWTDWFNIDEPGTGKMDGDFEVMPRLRTQYKFCEESMISSVECRSTESKASFESLGQEGHCTKRGFMCMNKFQTSGQLCLDYEIRFYCICVEIGTRPEITTEVTTPEEVTTTVSPKTTSVPITSETATVLETVSIVPTTYEEPIKPLNYTTEVEIGTRPEITTEVSIKPTRKLITLKPISERIVCNETGWTDWFNADSPDTNPRGDFEIIRTLRTKYQFCSVDMITDVQCRDSVTHQPPQSSLGQNVRCTPRGLMCDNNRQVPRGTTCLDYEIRFYCECVFTTPEMSTRAKVTTAVSPEISSVPTTHVSTTAATVVPTTTERLIRPLNYTTGIEFASPPESSTATKEPVAPACEETGWTKWFNVDNPYTGLMNGDYDNIPNLRKYVQFCPDYYITNVECRDVISQEAPEDHGQLVECSTTSGLICLNTYQQQCLDYEVRFFCDCGKSNFSAFLYKKRELFEL</sequence>
<accession>A0ABM0MKG5</accession>
<name>A0ABM0MKG5_SACKO</name>
<dbReference type="Proteomes" id="UP000694865">
    <property type="component" value="Unplaced"/>
</dbReference>
<feature type="domain" description="WxxW" evidence="7">
    <location>
        <begin position="785"/>
        <end position="872"/>
    </location>
</feature>
<keyword evidence="2" id="KW-0964">Secreted</keyword>
<reference evidence="9" key="1">
    <citation type="submission" date="2025-08" db="UniProtKB">
        <authorList>
            <consortium name="RefSeq"/>
        </authorList>
    </citation>
    <scope>IDENTIFICATION</scope>
    <source>
        <tissue evidence="9">Testes</tissue>
    </source>
</reference>
<evidence type="ECO:0000256" key="3">
    <source>
        <dbReference type="ARBA" id="ARBA00022729"/>
    </source>
</evidence>
<protein>
    <submittedName>
        <fullName evidence="9">Mucin-5AC-like</fullName>
    </submittedName>
</protein>
<evidence type="ECO:0000313" key="9">
    <source>
        <dbReference type="RefSeq" id="XP_006820506.1"/>
    </source>
</evidence>
<dbReference type="InterPro" id="IPR025155">
    <property type="entry name" value="WxxW_domain"/>
</dbReference>
<evidence type="ECO:0000256" key="2">
    <source>
        <dbReference type="ARBA" id="ARBA00022525"/>
    </source>
</evidence>
<evidence type="ECO:0000259" key="7">
    <source>
        <dbReference type="Pfam" id="PF13330"/>
    </source>
</evidence>
<dbReference type="CDD" id="cd19941">
    <property type="entry name" value="TIL"/>
    <property type="match status" value="1"/>
</dbReference>
<evidence type="ECO:0000313" key="8">
    <source>
        <dbReference type="Proteomes" id="UP000694865"/>
    </source>
</evidence>
<dbReference type="InterPro" id="IPR039675">
    <property type="entry name" value="CILP1/CILP2"/>
</dbReference>
<evidence type="ECO:0000256" key="4">
    <source>
        <dbReference type="ARBA" id="ARBA00023180"/>
    </source>
</evidence>
<dbReference type="RefSeq" id="XP_006820506.1">
    <property type="nucleotide sequence ID" value="XM_006820443.1"/>
</dbReference>
<feature type="domain" description="WxxW" evidence="7">
    <location>
        <begin position="597"/>
        <end position="683"/>
    </location>
</feature>
<dbReference type="InterPro" id="IPR002919">
    <property type="entry name" value="TIL_dom"/>
</dbReference>